<dbReference type="Proteomes" id="UP001431217">
    <property type="component" value="Unassembled WGS sequence"/>
</dbReference>
<accession>A0ABT0MG57</accession>
<evidence type="ECO:0000313" key="3">
    <source>
        <dbReference type="Proteomes" id="UP001431217"/>
    </source>
</evidence>
<gene>
    <name evidence="2" type="ORF">M2650_04335</name>
</gene>
<name>A0ABT0MG57_9GAMM</name>
<sequence>MSASLLLQYAVIGLAVAVSAAFVAKKQFPNATRRLRMACALPLVREGRPDWVRAMGRWIAPPASLIGAGACGGCDSCGSASRGP</sequence>
<comment type="caution">
    <text evidence="2">The sequence shown here is derived from an EMBL/GenBank/DDBJ whole genome shotgun (WGS) entry which is preliminary data.</text>
</comment>
<dbReference type="EMBL" id="JAMBEP010000001">
    <property type="protein sequence ID" value="MCL1633872.1"/>
    <property type="molecule type" value="Genomic_DNA"/>
</dbReference>
<reference evidence="2 3" key="1">
    <citation type="submission" date="2022-05" db="EMBL/GenBank/DDBJ databases">
        <title>Luteimonas sp. SX5, whole genome shotgun sequencing project.</title>
        <authorList>
            <person name="Zhao G."/>
            <person name="Shen L."/>
        </authorList>
    </citation>
    <scope>NUCLEOTIDE SEQUENCE [LARGE SCALE GENOMIC DNA]</scope>
    <source>
        <strain evidence="2 3">SX5</strain>
    </source>
</reference>
<feature type="transmembrane region" description="Helical" evidence="1">
    <location>
        <begin position="6"/>
        <end position="24"/>
    </location>
</feature>
<dbReference type="Pfam" id="PF20228">
    <property type="entry name" value="DUF6587"/>
    <property type="match status" value="1"/>
</dbReference>
<keyword evidence="1" id="KW-1133">Transmembrane helix</keyword>
<dbReference type="RefSeq" id="WP_249471663.1">
    <property type="nucleotide sequence ID" value="NZ_JAMBEP010000001.1"/>
</dbReference>
<keyword evidence="3" id="KW-1185">Reference proteome</keyword>
<keyword evidence="1" id="KW-0472">Membrane</keyword>
<proteinExistence type="predicted"/>
<organism evidence="2 3">
    <name type="scientific">Luteimonas galliterrae</name>
    <dbReference type="NCBI Taxonomy" id="2940486"/>
    <lineage>
        <taxon>Bacteria</taxon>
        <taxon>Pseudomonadati</taxon>
        <taxon>Pseudomonadota</taxon>
        <taxon>Gammaproteobacteria</taxon>
        <taxon>Lysobacterales</taxon>
        <taxon>Lysobacteraceae</taxon>
        <taxon>Luteimonas</taxon>
    </lineage>
</organism>
<dbReference type="InterPro" id="IPR046494">
    <property type="entry name" value="DUF6587"/>
</dbReference>
<evidence type="ECO:0000256" key="1">
    <source>
        <dbReference type="SAM" id="Phobius"/>
    </source>
</evidence>
<keyword evidence="1" id="KW-0812">Transmembrane</keyword>
<evidence type="ECO:0000313" key="2">
    <source>
        <dbReference type="EMBL" id="MCL1633872.1"/>
    </source>
</evidence>
<protein>
    <submittedName>
        <fullName evidence="2">Uncharacterized protein</fullName>
    </submittedName>
</protein>